<reference evidence="6 7" key="1">
    <citation type="submission" date="2016-10" db="EMBL/GenBank/DDBJ databases">
        <authorList>
            <person name="de Groot N.N."/>
        </authorList>
    </citation>
    <scope>NUCLEOTIDE SEQUENCE [LARGE SCALE GENOMIC DNA]</scope>
    <source>
        <strain evidence="6 7">DSM 21001</strain>
    </source>
</reference>
<dbReference type="AlphaFoldDB" id="A0A1I6M5P9"/>
<keyword evidence="2 6" id="KW-0418">Kinase</keyword>
<feature type="transmembrane region" description="Helical" evidence="4">
    <location>
        <begin position="42"/>
        <end position="60"/>
    </location>
</feature>
<sequence>MTIDADYAVFCYGPRCSATAVAAVVAHSRCWDDRMKRIHRAWLRNGIVTALVLLVCLGLASRCHAQQTYRDAASILALAPDRAYRDEPVMLKGVVTRTTDFGFFLQDQTAGVWVFRDHPNDLSVHDVIELKGVVHQGRFSPGVLPVSIRKLGSGPLPKPTVTTVRELNTGDLDCQYVSLSGIVRSAGLRARDSQSQRLWLKIATDDGSIYASLPEKDAAAASALTDSLVEVHAVAASTKNQNRQIIGPTLMVPGMEGIRVLRGPERSIASLPLLPIQRLMQYRSGTDYLHRVKVAGTVTYYKPGESLILEEDGRALYVATVQNSAIELGDRVEAAGYPAPTSTGPILEDAILRNLAHGDPLPPKTVSAQELASGTFNHNLVRVEGRFLRRVVEPYRIVLLIQSGSTLLLAQLSENGRFNSLQDLKEGSIVRVSGISMLDAEGTWNVDGPTASAIRYEIVLRAPDDVRVIEAPSWWTMRHVIYIALVLAVLVLIFVARDIRGRIARWKLQVVLDERERMAFEMHDTLAQSLAGIGFQLQAIRKSVRGENAMLMRQVDVARALVQHSHKEARRHSEQSVVEADTSMDLLSALGECASTLVAGGSVKVETSSVGKPRAIPPLVAAALLRIGQEAIANSVRHANPERLQIVLEFMDDRVRLVLADDGCGFTKSGDLLGFGLRGMRKRAASISAALDIDSEPGGGTRVAAIAPLPPGLNLAILVKRLWKYLRGSVIHVQRD</sequence>
<evidence type="ECO:0000259" key="5">
    <source>
        <dbReference type="SMART" id="SM00387"/>
    </source>
</evidence>
<protein>
    <submittedName>
        <fullName evidence="6">Histidine kinase</fullName>
    </submittedName>
</protein>
<dbReference type="EMBL" id="FOZL01000001">
    <property type="protein sequence ID" value="SFS11016.1"/>
    <property type="molecule type" value="Genomic_DNA"/>
</dbReference>
<keyword evidence="4" id="KW-0812">Transmembrane</keyword>
<evidence type="ECO:0000313" key="7">
    <source>
        <dbReference type="Proteomes" id="UP000199024"/>
    </source>
</evidence>
<dbReference type="SUPFAM" id="SSF55874">
    <property type="entry name" value="ATPase domain of HSP90 chaperone/DNA topoisomerase II/histidine kinase"/>
    <property type="match status" value="1"/>
</dbReference>
<dbReference type="GO" id="GO:0000155">
    <property type="term" value="F:phosphorelay sensor kinase activity"/>
    <property type="evidence" value="ECO:0007669"/>
    <property type="project" value="InterPro"/>
</dbReference>
<dbReference type="InterPro" id="IPR003594">
    <property type="entry name" value="HATPase_dom"/>
</dbReference>
<dbReference type="CDD" id="cd16917">
    <property type="entry name" value="HATPase_UhpB-NarQ-NarX-like"/>
    <property type="match status" value="1"/>
</dbReference>
<dbReference type="OrthoDB" id="9795828at2"/>
<dbReference type="Pfam" id="PF07730">
    <property type="entry name" value="HisKA_3"/>
    <property type="match status" value="1"/>
</dbReference>
<dbReference type="SMART" id="SM00387">
    <property type="entry name" value="HATPase_c"/>
    <property type="match status" value="1"/>
</dbReference>
<evidence type="ECO:0000256" key="3">
    <source>
        <dbReference type="ARBA" id="ARBA00023012"/>
    </source>
</evidence>
<evidence type="ECO:0000256" key="4">
    <source>
        <dbReference type="SAM" id="Phobius"/>
    </source>
</evidence>
<keyword evidence="4" id="KW-1133">Transmembrane helix</keyword>
<dbReference type="STRING" id="474950.SAMN05421771_1891"/>
<accession>A0A1I6M5P9</accession>
<keyword evidence="3" id="KW-0902">Two-component regulatory system</keyword>
<feature type="domain" description="Histidine kinase/HSP90-like ATPase" evidence="5">
    <location>
        <begin position="619"/>
        <end position="711"/>
    </location>
</feature>
<dbReference type="InterPro" id="IPR050482">
    <property type="entry name" value="Sensor_HK_TwoCompSys"/>
</dbReference>
<dbReference type="Proteomes" id="UP000199024">
    <property type="component" value="Unassembled WGS sequence"/>
</dbReference>
<dbReference type="PANTHER" id="PTHR24421:SF62">
    <property type="entry name" value="SENSORY TRANSDUCTION HISTIDINE KINASE"/>
    <property type="match status" value="1"/>
</dbReference>
<organism evidence="6 7">
    <name type="scientific">Granulicella pectinivorans</name>
    <dbReference type="NCBI Taxonomy" id="474950"/>
    <lineage>
        <taxon>Bacteria</taxon>
        <taxon>Pseudomonadati</taxon>
        <taxon>Acidobacteriota</taxon>
        <taxon>Terriglobia</taxon>
        <taxon>Terriglobales</taxon>
        <taxon>Acidobacteriaceae</taxon>
        <taxon>Granulicella</taxon>
    </lineage>
</organism>
<dbReference type="GO" id="GO:0016020">
    <property type="term" value="C:membrane"/>
    <property type="evidence" value="ECO:0007669"/>
    <property type="project" value="InterPro"/>
</dbReference>
<dbReference type="InterPro" id="IPR036890">
    <property type="entry name" value="HATPase_C_sf"/>
</dbReference>
<dbReference type="PANTHER" id="PTHR24421">
    <property type="entry name" value="NITRATE/NITRITE SENSOR PROTEIN NARX-RELATED"/>
    <property type="match status" value="1"/>
</dbReference>
<dbReference type="GO" id="GO:0046983">
    <property type="term" value="F:protein dimerization activity"/>
    <property type="evidence" value="ECO:0007669"/>
    <property type="project" value="InterPro"/>
</dbReference>
<proteinExistence type="predicted"/>
<dbReference type="Gene3D" id="3.30.565.10">
    <property type="entry name" value="Histidine kinase-like ATPase, C-terminal domain"/>
    <property type="match status" value="1"/>
</dbReference>
<keyword evidence="4" id="KW-0472">Membrane</keyword>
<evidence type="ECO:0000256" key="1">
    <source>
        <dbReference type="ARBA" id="ARBA00022679"/>
    </source>
</evidence>
<evidence type="ECO:0000313" key="6">
    <source>
        <dbReference type="EMBL" id="SFS11016.1"/>
    </source>
</evidence>
<gene>
    <name evidence="6" type="ORF">SAMN05421771_1891</name>
</gene>
<feature type="transmembrane region" description="Helical" evidence="4">
    <location>
        <begin position="480"/>
        <end position="499"/>
    </location>
</feature>
<keyword evidence="1" id="KW-0808">Transferase</keyword>
<dbReference type="InterPro" id="IPR011712">
    <property type="entry name" value="Sig_transdc_His_kin_sub3_dim/P"/>
</dbReference>
<evidence type="ECO:0000256" key="2">
    <source>
        <dbReference type="ARBA" id="ARBA00022777"/>
    </source>
</evidence>
<dbReference type="Pfam" id="PF02518">
    <property type="entry name" value="HATPase_c"/>
    <property type="match status" value="1"/>
</dbReference>
<dbReference type="Gene3D" id="1.20.5.1930">
    <property type="match status" value="1"/>
</dbReference>
<keyword evidence="7" id="KW-1185">Reference proteome</keyword>
<name>A0A1I6M5P9_9BACT</name>